<protein>
    <submittedName>
        <fullName evidence="2">Uncharacterized protein</fullName>
    </submittedName>
</protein>
<evidence type="ECO:0000313" key="2">
    <source>
        <dbReference type="EMBL" id="GAA0164364.1"/>
    </source>
</evidence>
<sequence length="113" mass="12441">MIGGKNSLSPLGGKSHENPKSQPDTQSQPVTAARGGSVWRKKQNYVEEIVVVEHKEEDVQDDIVEGIVVHEQSLMPKQQIAIANPFEVLDEIHDKDEELPSVARSSKSVSTVK</sequence>
<feature type="compositionally biased region" description="Polar residues" evidence="1">
    <location>
        <begin position="20"/>
        <end position="30"/>
    </location>
</feature>
<reference evidence="2 3" key="1">
    <citation type="submission" date="2024-01" db="EMBL/GenBank/DDBJ databases">
        <title>The complete chloroplast genome sequence of Lithospermum erythrorhizon: insights into the phylogenetic relationship among Boraginaceae species and the maternal lineages of purple gromwells.</title>
        <authorList>
            <person name="Okada T."/>
            <person name="Watanabe K."/>
        </authorList>
    </citation>
    <scope>NUCLEOTIDE SEQUENCE [LARGE SCALE GENOMIC DNA]</scope>
</reference>
<dbReference type="AlphaFoldDB" id="A0AAV3QKV0"/>
<organism evidence="2 3">
    <name type="scientific">Lithospermum erythrorhizon</name>
    <name type="common">Purple gromwell</name>
    <name type="synonym">Lithospermum officinale var. erythrorhizon</name>
    <dbReference type="NCBI Taxonomy" id="34254"/>
    <lineage>
        <taxon>Eukaryota</taxon>
        <taxon>Viridiplantae</taxon>
        <taxon>Streptophyta</taxon>
        <taxon>Embryophyta</taxon>
        <taxon>Tracheophyta</taxon>
        <taxon>Spermatophyta</taxon>
        <taxon>Magnoliopsida</taxon>
        <taxon>eudicotyledons</taxon>
        <taxon>Gunneridae</taxon>
        <taxon>Pentapetalae</taxon>
        <taxon>asterids</taxon>
        <taxon>lamiids</taxon>
        <taxon>Boraginales</taxon>
        <taxon>Boraginaceae</taxon>
        <taxon>Boraginoideae</taxon>
        <taxon>Lithospermeae</taxon>
        <taxon>Lithospermum</taxon>
    </lineage>
</organism>
<gene>
    <name evidence="2" type="ORF">LIER_20020</name>
</gene>
<accession>A0AAV3QKV0</accession>
<comment type="caution">
    <text evidence="2">The sequence shown here is derived from an EMBL/GenBank/DDBJ whole genome shotgun (WGS) entry which is preliminary data.</text>
</comment>
<name>A0AAV3QKV0_LITER</name>
<dbReference type="EMBL" id="BAABME010005021">
    <property type="protein sequence ID" value="GAA0164364.1"/>
    <property type="molecule type" value="Genomic_DNA"/>
</dbReference>
<keyword evidence="3" id="KW-1185">Reference proteome</keyword>
<evidence type="ECO:0000313" key="3">
    <source>
        <dbReference type="Proteomes" id="UP001454036"/>
    </source>
</evidence>
<evidence type="ECO:0000256" key="1">
    <source>
        <dbReference type="SAM" id="MobiDB-lite"/>
    </source>
</evidence>
<feature type="region of interest" description="Disordered" evidence="1">
    <location>
        <begin position="1"/>
        <end position="37"/>
    </location>
</feature>
<dbReference type="Proteomes" id="UP001454036">
    <property type="component" value="Unassembled WGS sequence"/>
</dbReference>
<proteinExistence type="predicted"/>